<dbReference type="Proteomes" id="UP000663305">
    <property type="component" value="Chromosome"/>
</dbReference>
<name>A0A897NCZ1_9EURY</name>
<protein>
    <submittedName>
        <fullName evidence="1">Uncharacterized protein</fullName>
    </submittedName>
</protein>
<evidence type="ECO:0000313" key="2">
    <source>
        <dbReference type="Proteomes" id="UP000663305"/>
    </source>
</evidence>
<dbReference type="RefSeq" id="WP_229124277.1">
    <property type="nucleotide sequence ID" value="NZ_CP064789.1"/>
</dbReference>
<organism evidence="1 2">
    <name type="scientific">Halapricum desulfuricans</name>
    <dbReference type="NCBI Taxonomy" id="2841257"/>
    <lineage>
        <taxon>Archaea</taxon>
        <taxon>Methanobacteriati</taxon>
        <taxon>Methanobacteriota</taxon>
        <taxon>Stenosarchaea group</taxon>
        <taxon>Halobacteria</taxon>
        <taxon>Halobacteriales</taxon>
        <taxon>Haloarculaceae</taxon>
        <taxon>Halapricum</taxon>
    </lineage>
</organism>
<reference evidence="1" key="1">
    <citation type="submission" date="2020-11" db="EMBL/GenBank/DDBJ databases">
        <title>Carbohydrate-dependent, anaerobic sulfur respiration: A novel catabolism in halophilic archaea.</title>
        <authorList>
            <person name="Sorokin D.Y."/>
            <person name="Messina E."/>
            <person name="Smedile F."/>
            <person name="La Cono V."/>
            <person name="Hallsworth J.E."/>
            <person name="Yakimov M.M."/>
        </authorList>
    </citation>
    <scope>NUCLEOTIDE SEQUENCE</scope>
    <source>
        <strain evidence="1">HSR-Bgl</strain>
    </source>
</reference>
<dbReference type="AlphaFoldDB" id="A0A897NCZ1"/>
<gene>
    <name evidence="1" type="ORF">HSBGL_1869</name>
</gene>
<dbReference type="EMBL" id="CP064789">
    <property type="protein sequence ID" value="QSG12280.1"/>
    <property type="molecule type" value="Genomic_DNA"/>
</dbReference>
<accession>A0A897NCZ1</accession>
<proteinExistence type="predicted"/>
<sequence>MTSDPIVDGDIGDPADFEAALRAVLDAALQNDIDPRGSWEHRDGNHSPDWEVLITELQPQDVGT</sequence>
<dbReference type="GeneID" id="68861402"/>
<evidence type="ECO:0000313" key="1">
    <source>
        <dbReference type="EMBL" id="QSG12280.1"/>
    </source>
</evidence>